<dbReference type="SUPFAM" id="SSF53850">
    <property type="entry name" value="Periplasmic binding protein-like II"/>
    <property type="match status" value="1"/>
</dbReference>
<evidence type="ECO:0000256" key="3">
    <source>
        <dbReference type="ARBA" id="ARBA00023125"/>
    </source>
</evidence>
<accession>A0A4Z0M9I5</accession>
<keyword evidence="2" id="KW-0805">Transcription regulation</keyword>
<dbReference type="InterPro" id="IPR005119">
    <property type="entry name" value="LysR_subst-bd"/>
</dbReference>
<dbReference type="InterPro" id="IPR036388">
    <property type="entry name" value="WH-like_DNA-bd_sf"/>
</dbReference>
<dbReference type="GO" id="GO:0006351">
    <property type="term" value="P:DNA-templated transcription"/>
    <property type="evidence" value="ECO:0007669"/>
    <property type="project" value="TreeGrafter"/>
</dbReference>
<dbReference type="SUPFAM" id="SSF46785">
    <property type="entry name" value="Winged helix' DNA-binding domain"/>
    <property type="match status" value="1"/>
</dbReference>
<dbReference type="AlphaFoldDB" id="A0A4Z0M9I5"/>
<sequence length="316" mass="34505">MNSSNSLMNSKLMNAEWSDIRVFLAIVDSGNLVSAAEQLDISQPTAGRRLAALESALGVSLFVRTGRRMVPTDAGTGILESARIMQREMVAIQRLADGQAQGLSGTVTISASEGTGSKWLIPVLGDLRRKYPDITVDLRIESRSVDLVQREADIALRMARPTQLDLICRKLSDIGFGLYASTDHLATFGAVEELGDLNGADWVRGRFLPGERSYLEEFLTGNELDYRITLTTNSPAAQMESVRHGLGFGLISHRWASLYPDVVRVLPDLSVMSMELWLVTHEDLRHSARIKAVADVIAEHAAHSSDSLAWGCGTLA</sequence>
<evidence type="ECO:0000256" key="2">
    <source>
        <dbReference type="ARBA" id="ARBA00023015"/>
    </source>
</evidence>
<dbReference type="InterPro" id="IPR000847">
    <property type="entry name" value="LysR_HTH_N"/>
</dbReference>
<evidence type="ECO:0000313" key="7">
    <source>
        <dbReference type="Proteomes" id="UP000298050"/>
    </source>
</evidence>
<comment type="similarity">
    <text evidence="1">Belongs to the LysR transcriptional regulatory family.</text>
</comment>
<organism evidence="6 7">
    <name type="scientific">Mangrovimicrobium sediminis</name>
    <dbReference type="NCBI Taxonomy" id="2562682"/>
    <lineage>
        <taxon>Bacteria</taxon>
        <taxon>Pseudomonadati</taxon>
        <taxon>Pseudomonadota</taxon>
        <taxon>Gammaproteobacteria</taxon>
        <taxon>Cellvibrionales</taxon>
        <taxon>Halieaceae</taxon>
        <taxon>Mangrovimicrobium</taxon>
    </lineage>
</organism>
<feature type="domain" description="HTH lysR-type" evidence="5">
    <location>
        <begin position="16"/>
        <end position="72"/>
    </location>
</feature>
<dbReference type="Gene3D" id="1.10.10.10">
    <property type="entry name" value="Winged helix-like DNA-binding domain superfamily/Winged helix DNA-binding domain"/>
    <property type="match status" value="1"/>
</dbReference>
<dbReference type="PANTHER" id="PTHR30537">
    <property type="entry name" value="HTH-TYPE TRANSCRIPTIONAL REGULATOR"/>
    <property type="match status" value="1"/>
</dbReference>
<gene>
    <name evidence="6" type="ORF">E4634_01190</name>
</gene>
<dbReference type="OrthoDB" id="570111at2"/>
<keyword evidence="3" id="KW-0238">DNA-binding</keyword>
<keyword evidence="4" id="KW-0804">Transcription</keyword>
<evidence type="ECO:0000313" key="6">
    <source>
        <dbReference type="EMBL" id="TGD76191.1"/>
    </source>
</evidence>
<evidence type="ECO:0000256" key="4">
    <source>
        <dbReference type="ARBA" id="ARBA00023163"/>
    </source>
</evidence>
<dbReference type="Proteomes" id="UP000298050">
    <property type="component" value="Unassembled WGS sequence"/>
</dbReference>
<evidence type="ECO:0000259" key="5">
    <source>
        <dbReference type="PROSITE" id="PS50931"/>
    </source>
</evidence>
<proteinExistence type="inferred from homology"/>
<evidence type="ECO:0000256" key="1">
    <source>
        <dbReference type="ARBA" id="ARBA00009437"/>
    </source>
</evidence>
<dbReference type="Gene3D" id="3.40.190.290">
    <property type="match status" value="1"/>
</dbReference>
<dbReference type="Pfam" id="PF00126">
    <property type="entry name" value="HTH_1"/>
    <property type="match status" value="1"/>
</dbReference>
<dbReference type="GO" id="GO:0043565">
    <property type="term" value="F:sequence-specific DNA binding"/>
    <property type="evidence" value="ECO:0007669"/>
    <property type="project" value="TreeGrafter"/>
</dbReference>
<dbReference type="EMBL" id="SRLE01000001">
    <property type="protein sequence ID" value="TGD76191.1"/>
    <property type="molecule type" value="Genomic_DNA"/>
</dbReference>
<reference evidence="6 7" key="1">
    <citation type="submission" date="2019-04" db="EMBL/GenBank/DDBJ databases">
        <title>Taxonomy of novel Haliea sp. from mangrove soil of West Coast of India.</title>
        <authorList>
            <person name="Verma A."/>
            <person name="Kumar P."/>
            <person name="Krishnamurthi S."/>
        </authorList>
    </citation>
    <scope>NUCLEOTIDE SEQUENCE [LARGE SCALE GENOMIC DNA]</scope>
    <source>
        <strain evidence="6 7">SAOS-164</strain>
    </source>
</reference>
<comment type="caution">
    <text evidence="6">The sequence shown here is derived from an EMBL/GenBank/DDBJ whole genome shotgun (WGS) entry which is preliminary data.</text>
</comment>
<dbReference type="PROSITE" id="PS50931">
    <property type="entry name" value="HTH_LYSR"/>
    <property type="match status" value="1"/>
</dbReference>
<dbReference type="InterPro" id="IPR036390">
    <property type="entry name" value="WH_DNA-bd_sf"/>
</dbReference>
<keyword evidence="7" id="KW-1185">Reference proteome</keyword>
<dbReference type="InterPro" id="IPR058163">
    <property type="entry name" value="LysR-type_TF_proteobact-type"/>
</dbReference>
<name>A0A4Z0M9I5_9GAMM</name>
<protein>
    <submittedName>
        <fullName evidence="6">LysR family transcriptional regulator</fullName>
    </submittedName>
</protein>
<dbReference type="PRINTS" id="PR00039">
    <property type="entry name" value="HTHLYSR"/>
</dbReference>
<dbReference type="PANTHER" id="PTHR30537:SF3">
    <property type="entry name" value="TRANSCRIPTIONAL REGULATORY PROTEIN"/>
    <property type="match status" value="1"/>
</dbReference>
<dbReference type="Pfam" id="PF03466">
    <property type="entry name" value="LysR_substrate"/>
    <property type="match status" value="1"/>
</dbReference>
<dbReference type="GO" id="GO:0003700">
    <property type="term" value="F:DNA-binding transcription factor activity"/>
    <property type="evidence" value="ECO:0007669"/>
    <property type="project" value="InterPro"/>
</dbReference>